<sequence>MHSAILLTIAALLGQTLAQGVCSSVTDTCFIDGNDYPCDIGGCTGESNCYRENVVGVFPPQYNTYCE</sequence>
<dbReference type="EMBL" id="MU858047">
    <property type="protein sequence ID" value="KAK4219562.1"/>
    <property type="molecule type" value="Genomic_DNA"/>
</dbReference>
<evidence type="ECO:0000313" key="2">
    <source>
        <dbReference type="EMBL" id="KAK4219562.1"/>
    </source>
</evidence>
<proteinExistence type="predicted"/>
<comment type="caution">
    <text evidence="2">The sequence shown here is derived from an EMBL/GenBank/DDBJ whole genome shotgun (WGS) entry which is preliminary data.</text>
</comment>
<organism evidence="2 3">
    <name type="scientific">Rhypophila decipiens</name>
    <dbReference type="NCBI Taxonomy" id="261697"/>
    <lineage>
        <taxon>Eukaryota</taxon>
        <taxon>Fungi</taxon>
        <taxon>Dikarya</taxon>
        <taxon>Ascomycota</taxon>
        <taxon>Pezizomycotina</taxon>
        <taxon>Sordariomycetes</taxon>
        <taxon>Sordariomycetidae</taxon>
        <taxon>Sordariales</taxon>
        <taxon>Naviculisporaceae</taxon>
        <taxon>Rhypophila</taxon>
    </lineage>
</organism>
<reference evidence="2" key="1">
    <citation type="journal article" date="2023" name="Mol. Phylogenet. Evol.">
        <title>Genome-scale phylogeny and comparative genomics of the fungal order Sordariales.</title>
        <authorList>
            <person name="Hensen N."/>
            <person name="Bonometti L."/>
            <person name="Westerberg I."/>
            <person name="Brannstrom I.O."/>
            <person name="Guillou S."/>
            <person name="Cros-Aarteil S."/>
            <person name="Calhoun S."/>
            <person name="Haridas S."/>
            <person name="Kuo A."/>
            <person name="Mondo S."/>
            <person name="Pangilinan J."/>
            <person name="Riley R."/>
            <person name="LaButti K."/>
            <person name="Andreopoulos B."/>
            <person name="Lipzen A."/>
            <person name="Chen C."/>
            <person name="Yan M."/>
            <person name="Daum C."/>
            <person name="Ng V."/>
            <person name="Clum A."/>
            <person name="Steindorff A."/>
            <person name="Ohm R.A."/>
            <person name="Martin F."/>
            <person name="Silar P."/>
            <person name="Natvig D.O."/>
            <person name="Lalanne C."/>
            <person name="Gautier V."/>
            <person name="Ament-Velasquez S.L."/>
            <person name="Kruys A."/>
            <person name="Hutchinson M.I."/>
            <person name="Powell A.J."/>
            <person name="Barry K."/>
            <person name="Miller A.N."/>
            <person name="Grigoriev I.V."/>
            <person name="Debuchy R."/>
            <person name="Gladieux P."/>
            <person name="Hiltunen Thoren M."/>
            <person name="Johannesson H."/>
        </authorList>
    </citation>
    <scope>NUCLEOTIDE SEQUENCE</scope>
    <source>
        <strain evidence="2">PSN293</strain>
    </source>
</reference>
<dbReference type="AlphaFoldDB" id="A0AAN7BDQ4"/>
<keyword evidence="1" id="KW-0732">Signal</keyword>
<name>A0AAN7BDQ4_9PEZI</name>
<feature type="signal peptide" evidence="1">
    <location>
        <begin position="1"/>
        <end position="18"/>
    </location>
</feature>
<dbReference type="Proteomes" id="UP001301769">
    <property type="component" value="Unassembled WGS sequence"/>
</dbReference>
<evidence type="ECO:0000313" key="3">
    <source>
        <dbReference type="Proteomes" id="UP001301769"/>
    </source>
</evidence>
<reference evidence="2" key="2">
    <citation type="submission" date="2023-05" db="EMBL/GenBank/DDBJ databases">
        <authorList>
            <consortium name="Lawrence Berkeley National Laboratory"/>
            <person name="Steindorff A."/>
            <person name="Hensen N."/>
            <person name="Bonometti L."/>
            <person name="Westerberg I."/>
            <person name="Brannstrom I.O."/>
            <person name="Guillou S."/>
            <person name="Cros-Aarteil S."/>
            <person name="Calhoun S."/>
            <person name="Haridas S."/>
            <person name="Kuo A."/>
            <person name="Mondo S."/>
            <person name="Pangilinan J."/>
            <person name="Riley R."/>
            <person name="Labutti K."/>
            <person name="Andreopoulos B."/>
            <person name="Lipzen A."/>
            <person name="Chen C."/>
            <person name="Yanf M."/>
            <person name="Daum C."/>
            <person name="Ng V."/>
            <person name="Clum A."/>
            <person name="Ohm R."/>
            <person name="Martin F."/>
            <person name="Silar P."/>
            <person name="Natvig D."/>
            <person name="Lalanne C."/>
            <person name="Gautier V."/>
            <person name="Ament-Velasquez S.L."/>
            <person name="Kruys A."/>
            <person name="Hutchinson M.I."/>
            <person name="Powell A.J."/>
            <person name="Barry K."/>
            <person name="Miller A.N."/>
            <person name="Grigoriev I.V."/>
            <person name="Debuchy R."/>
            <person name="Gladieux P."/>
            <person name="Thoren M.H."/>
            <person name="Johannesson H."/>
        </authorList>
    </citation>
    <scope>NUCLEOTIDE SEQUENCE</scope>
    <source>
        <strain evidence="2">PSN293</strain>
    </source>
</reference>
<gene>
    <name evidence="2" type="ORF">QBC37DRAFT_367680</name>
</gene>
<evidence type="ECO:0000256" key="1">
    <source>
        <dbReference type="SAM" id="SignalP"/>
    </source>
</evidence>
<accession>A0AAN7BDQ4</accession>
<keyword evidence="3" id="KW-1185">Reference proteome</keyword>
<protein>
    <submittedName>
        <fullName evidence="2">Uncharacterized protein</fullName>
    </submittedName>
</protein>
<feature type="chain" id="PRO_5042888608" evidence="1">
    <location>
        <begin position="19"/>
        <end position="67"/>
    </location>
</feature>